<reference evidence="7" key="1">
    <citation type="journal article" date="2019" name="Int. J. Syst. Evol. Microbiol.">
        <title>The Global Catalogue of Microorganisms (GCM) 10K type strain sequencing project: providing services to taxonomists for standard genome sequencing and annotation.</title>
        <authorList>
            <consortium name="The Broad Institute Genomics Platform"/>
            <consortium name="The Broad Institute Genome Sequencing Center for Infectious Disease"/>
            <person name="Wu L."/>
            <person name="Ma J."/>
        </authorList>
    </citation>
    <scope>NUCLEOTIDE SEQUENCE [LARGE SCALE GENOMIC DNA]</scope>
    <source>
        <strain evidence="7">JCM 17975</strain>
    </source>
</reference>
<name>A0ABP8X6D4_9MICO</name>
<evidence type="ECO:0000256" key="1">
    <source>
        <dbReference type="ARBA" id="ARBA00010466"/>
    </source>
</evidence>
<evidence type="ECO:0000313" key="7">
    <source>
        <dbReference type="Proteomes" id="UP001500843"/>
    </source>
</evidence>
<dbReference type="EMBL" id="BAABHM010000011">
    <property type="protein sequence ID" value="GAA4700623.1"/>
    <property type="molecule type" value="Genomic_DNA"/>
</dbReference>
<sequence>MTHPDSNLISNLLVEVSTDYYLDGKSKVEIARDRGISRFQVARLLAQARDQGVVRIEITPPRVDGERGARLAARLGVGEILIAASGEDTHATRENVAVELAHAARAHITEGATAGVSWSRTVEAAVRHIGRLPQCDVVQLVGALPVEGSGNSLALINTFEQMPGVRTWPVWSPLLVADAATAAGMRRQPEIADALARADHLDVAVVAVGHWSERTSTVFPQISTEEQQAATDAGAIAECSGRLFDAEGRPVRTSLDERVVGVTLEQLAATPQVIVIGYGAAVAPGLMAAVRGGVANTLVVDDAAATALETLLLD</sequence>
<dbReference type="Proteomes" id="UP001500843">
    <property type="component" value="Unassembled WGS sequence"/>
</dbReference>
<dbReference type="InterPro" id="IPR037171">
    <property type="entry name" value="NagB/RpiA_transferase-like"/>
</dbReference>
<gene>
    <name evidence="6" type="ORF">GCM10023198_21830</name>
</gene>
<dbReference type="InterPro" id="IPR007324">
    <property type="entry name" value="Sugar-bd_dom_put"/>
</dbReference>
<evidence type="ECO:0000259" key="5">
    <source>
        <dbReference type="Pfam" id="PF04198"/>
    </source>
</evidence>
<comment type="caution">
    <text evidence="6">The sequence shown here is derived from an EMBL/GenBank/DDBJ whole genome shotgun (WGS) entry which is preliminary data.</text>
</comment>
<dbReference type="RefSeq" id="WP_253867148.1">
    <property type="nucleotide sequence ID" value="NZ_BAABHM010000011.1"/>
</dbReference>
<evidence type="ECO:0000313" key="6">
    <source>
        <dbReference type="EMBL" id="GAA4700623.1"/>
    </source>
</evidence>
<keyword evidence="3" id="KW-0238">DNA-binding</keyword>
<accession>A0ABP8X6D4</accession>
<evidence type="ECO:0000256" key="3">
    <source>
        <dbReference type="ARBA" id="ARBA00023125"/>
    </source>
</evidence>
<organism evidence="6 7">
    <name type="scientific">Promicromonospora umidemergens</name>
    <dbReference type="NCBI Taxonomy" id="629679"/>
    <lineage>
        <taxon>Bacteria</taxon>
        <taxon>Bacillati</taxon>
        <taxon>Actinomycetota</taxon>
        <taxon>Actinomycetes</taxon>
        <taxon>Micrococcales</taxon>
        <taxon>Promicromonosporaceae</taxon>
        <taxon>Promicromonospora</taxon>
    </lineage>
</organism>
<protein>
    <submittedName>
        <fullName evidence="6">Sugar-binding domain-containing protein</fullName>
    </submittedName>
</protein>
<dbReference type="PANTHER" id="PTHR34294">
    <property type="entry name" value="TRANSCRIPTIONAL REGULATOR-RELATED"/>
    <property type="match status" value="1"/>
</dbReference>
<dbReference type="PANTHER" id="PTHR34294:SF1">
    <property type="entry name" value="TRANSCRIPTIONAL REGULATOR LSRR"/>
    <property type="match status" value="1"/>
</dbReference>
<dbReference type="InterPro" id="IPR036388">
    <property type="entry name" value="WH-like_DNA-bd_sf"/>
</dbReference>
<dbReference type="SUPFAM" id="SSF100950">
    <property type="entry name" value="NagB/RpiA/CoA transferase-like"/>
    <property type="match status" value="1"/>
</dbReference>
<keyword evidence="7" id="KW-1185">Reference proteome</keyword>
<proteinExistence type="inferred from homology"/>
<evidence type="ECO:0000256" key="4">
    <source>
        <dbReference type="ARBA" id="ARBA00023163"/>
    </source>
</evidence>
<dbReference type="Gene3D" id="3.40.50.1360">
    <property type="match status" value="1"/>
</dbReference>
<keyword evidence="4" id="KW-0804">Transcription</keyword>
<dbReference type="InterPro" id="IPR051054">
    <property type="entry name" value="SorC_transcr_regulators"/>
</dbReference>
<evidence type="ECO:0000256" key="2">
    <source>
        <dbReference type="ARBA" id="ARBA00023015"/>
    </source>
</evidence>
<feature type="domain" description="Sugar-binding" evidence="5">
    <location>
        <begin position="68"/>
        <end position="308"/>
    </location>
</feature>
<dbReference type="Gene3D" id="1.10.10.10">
    <property type="entry name" value="Winged helix-like DNA-binding domain superfamily/Winged helix DNA-binding domain"/>
    <property type="match status" value="1"/>
</dbReference>
<dbReference type="Pfam" id="PF04198">
    <property type="entry name" value="Sugar-bind"/>
    <property type="match status" value="1"/>
</dbReference>
<keyword evidence="2" id="KW-0805">Transcription regulation</keyword>
<comment type="similarity">
    <text evidence="1">Belongs to the SorC transcriptional regulatory family.</text>
</comment>